<dbReference type="OrthoDB" id="6616134at2759"/>
<gene>
    <name evidence="1" type="ORF">AVEN_15017_1</name>
</gene>
<protein>
    <recommendedName>
        <fullName evidence="3">DUF4806 domain-containing protein</fullName>
    </recommendedName>
</protein>
<dbReference type="Proteomes" id="UP000499080">
    <property type="component" value="Unassembled WGS sequence"/>
</dbReference>
<evidence type="ECO:0000313" key="1">
    <source>
        <dbReference type="EMBL" id="GBM44491.1"/>
    </source>
</evidence>
<keyword evidence="2" id="KW-1185">Reference proteome</keyword>
<dbReference type="EMBL" id="BGPR01001067">
    <property type="protein sequence ID" value="GBM44491.1"/>
    <property type="molecule type" value="Genomic_DNA"/>
</dbReference>
<sequence length="218" mass="25350">MRKLLISWCRGPLNVRLFSRDIDILSNRFIDEGTIEIVPNNWMNGSKCFWPPLARPSQIKKLVLLFAEPAGNWRKYDAVIMKTTTFQKTEFHFLEEIKEEQKKLRAMFSSNFCKGKHYTELPPDCPRLPYTSPEELVSLNSYLEDTKDFSLMCKHFGPVGGSTINNVVRRILQNILSNPLTSVREHSMFEKTTDNEVEISVKTWLVYAKDREGADRIE</sequence>
<proteinExistence type="predicted"/>
<accession>A0A4Y2FTL0</accession>
<name>A0A4Y2FTL0_ARAVE</name>
<dbReference type="AlphaFoldDB" id="A0A4Y2FTL0"/>
<reference evidence="1 2" key="1">
    <citation type="journal article" date="2019" name="Sci. Rep.">
        <title>Orb-weaving spider Araneus ventricosus genome elucidates the spidroin gene catalogue.</title>
        <authorList>
            <person name="Kono N."/>
            <person name="Nakamura H."/>
            <person name="Ohtoshi R."/>
            <person name="Moran D.A.P."/>
            <person name="Shinohara A."/>
            <person name="Yoshida Y."/>
            <person name="Fujiwara M."/>
            <person name="Mori M."/>
            <person name="Tomita M."/>
            <person name="Arakawa K."/>
        </authorList>
    </citation>
    <scope>NUCLEOTIDE SEQUENCE [LARGE SCALE GENOMIC DNA]</scope>
</reference>
<dbReference type="PANTHER" id="PTHR34153">
    <property type="entry name" value="SI:CH211-262H13.3-RELATED-RELATED"/>
    <property type="match status" value="1"/>
</dbReference>
<comment type="caution">
    <text evidence="1">The sequence shown here is derived from an EMBL/GenBank/DDBJ whole genome shotgun (WGS) entry which is preliminary data.</text>
</comment>
<dbReference type="PANTHER" id="PTHR34153:SF2">
    <property type="entry name" value="SI:CH211-262H13.3-RELATED"/>
    <property type="match status" value="1"/>
</dbReference>
<organism evidence="1 2">
    <name type="scientific">Araneus ventricosus</name>
    <name type="common">Orbweaver spider</name>
    <name type="synonym">Epeira ventricosa</name>
    <dbReference type="NCBI Taxonomy" id="182803"/>
    <lineage>
        <taxon>Eukaryota</taxon>
        <taxon>Metazoa</taxon>
        <taxon>Ecdysozoa</taxon>
        <taxon>Arthropoda</taxon>
        <taxon>Chelicerata</taxon>
        <taxon>Arachnida</taxon>
        <taxon>Araneae</taxon>
        <taxon>Araneomorphae</taxon>
        <taxon>Entelegynae</taxon>
        <taxon>Araneoidea</taxon>
        <taxon>Araneidae</taxon>
        <taxon>Araneus</taxon>
    </lineage>
</organism>
<evidence type="ECO:0008006" key="3">
    <source>
        <dbReference type="Google" id="ProtNLM"/>
    </source>
</evidence>
<evidence type="ECO:0000313" key="2">
    <source>
        <dbReference type="Proteomes" id="UP000499080"/>
    </source>
</evidence>